<evidence type="ECO:0000259" key="1">
    <source>
        <dbReference type="Pfam" id="PF04909"/>
    </source>
</evidence>
<dbReference type="InterPro" id="IPR032466">
    <property type="entry name" value="Metal_Hydrolase"/>
</dbReference>
<accession>A0A370L6Y3</accession>
<evidence type="ECO:0000313" key="3">
    <source>
        <dbReference type="Proteomes" id="UP000255207"/>
    </source>
</evidence>
<gene>
    <name evidence="2" type="ORF">DWE98_12305</name>
</gene>
<dbReference type="GO" id="GO:0016787">
    <property type="term" value="F:hydrolase activity"/>
    <property type="evidence" value="ECO:0007669"/>
    <property type="project" value="UniProtKB-KW"/>
</dbReference>
<feature type="domain" description="Amidohydrolase-related" evidence="1">
    <location>
        <begin position="20"/>
        <end position="280"/>
    </location>
</feature>
<keyword evidence="2" id="KW-0378">Hydrolase</keyword>
<dbReference type="RefSeq" id="WP_114829542.1">
    <property type="nucleotide sequence ID" value="NZ_QQTO01000021.1"/>
</dbReference>
<dbReference type="AlphaFoldDB" id="A0A370L6Y3"/>
<comment type="caution">
    <text evidence="2">The sequence shown here is derived from an EMBL/GenBank/DDBJ whole genome shotgun (WGS) entry which is preliminary data.</text>
</comment>
<dbReference type="PANTHER" id="PTHR35563:SF2">
    <property type="entry name" value="BARREL METAL-DEPENDENT HYDROLASE, PUTATIVE (AFU_ORTHOLOGUE AFUA_1G16240)-RELATED"/>
    <property type="match status" value="1"/>
</dbReference>
<dbReference type="Gene3D" id="3.20.20.140">
    <property type="entry name" value="Metal-dependent hydrolases"/>
    <property type="match status" value="1"/>
</dbReference>
<name>A0A370L6Y3_9HYPH</name>
<dbReference type="InterPro" id="IPR052358">
    <property type="entry name" value="Aro_Compnd_Degr_Hydrolases"/>
</dbReference>
<dbReference type="OrthoDB" id="9787654at2"/>
<proteinExistence type="predicted"/>
<dbReference type="Proteomes" id="UP000255207">
    <property type="component" value="Unassembled WGS sequence"/>
</dbReference>
<dbReference type="SUPFAM" id="SSF51556">
    <property type="entry name" value="Metallo-dependent hydrolases"/>
    <property type="match status" value="1"/>
</dbReference>
<organism evidence="2 3">
    <name type="scientific">Bosea caraganae</name>
    <dbReference type="NCBI Taxonomy" id="2763117"/>
    <lineage>
        <taxon>Bacteria</taxon>
        <taxon>Pseudomonadati</taxon>
        <taxon>Pseudomonadota</taxon>
        <taxon>Alphaproteobacteria</taxon>
        <taxon>Hyphomicrobiales</taxon>
        <taxon>Boseaceae</taxon>
        <taxon>Bosea</taxon>
    </lineage>
</organism>
<sequence>MIDPAASPGPRLKAPPGAVDTNIHILDQRYPLAPTALAQPPDAGVAEYREVMRRLGLTRTVVVQPTAYGTDNRCTLDAVAAFGLDTARAVGVVDASISPDEMARMTAAGMRGARFHLLGGAAVPIEQFDAIAAKAHEAGWHVQFQCDGRRLPYYAAQIRAWPCTVVIDHVGKYLEPVAVDDPAFRCLLDLVETGRVYVKLSAPYETSKLGAPLYGDVGALAKALVRAAPERMVWATNWPHLALTDKPDDAGLLDLLLDWAGDEATRRRILVDNPTALYGF</sequence>
<evidence type="ECO:0000313" key="2">
    <source>
        <dbReference type="EMBL" id="RDJ25496.1"/>
    </source>
</evidence>
<dbReference type="Pfam" id="PF04909">
    <property type="entry name" value="Amidohydro_2"/>
    <property type="match status" value="1"/>
</dbReference>
<reference evidence="3" key="1">
    <citation type="submission" date="2018-07" db="EMBL/GenBank/DDBJ databases">
        <authorList>
            <person name="Safronova V.I."/>
            <person name="Chirak E.R."/>
            <person name="Sazanova A.L."/>
        </authorList>
    </citation>
    <scope>NUCLEOTIDE SEQUENCE [LARGE SCALE GENOMIC DNA]</scope>
    <source>
        <strain evidence="3">RCAM04685</strain>
    </source>
</reference>
<dbReference type="InterPro" id="IPR006680">
    <property type="entry name" value="Amidohydro-rel"/>
</dbReference>
<protein>
    <submittedName>
        <fullName evidence="2">Amidohydrolase</fullName>
    </submittedName>
</protein>
<keyword evidence="3" id="KW-1185">Reference proteome</keyword>
<dbReference type="PANTHER" id="PTHR35563">
    <property type="entry name" value="BARREL METAL-DEPENDENT HYDROLASE, PUTATIVE (AFU_ORTHOLOGUE AFUA_1G16240)-RELATED"/>
    <property type="match status" value="1"/>
</dbReference>
<dbReference type="EMBL" id="QQTP01000005">
    <property type="protein sequence ID" value="RDJ25496.1"/>
    <property type="molecule type" value="Genomic_DNA"/>
</dbReference>